<organism evidence="1">
    <name type="scientific">freshwater sediment metagenome</name>
    <dbReference type="NCBI Taxonomy" id="556182"/>
    <lineage>
        <taxon>unclassified sequences</taxon>
        <taxon>metagenomes</taxon>
        <taxon>ecological metagenomes</taxon>
    </lineage>
</organism>
<proteinExistence type="predicted"/>
<reference evidence="1" key="1">
    <citation type="submission" date="2023-07" db="EMBL/GenBank/DDBJ databases">
        <authorList>
            <person name="Pelsma A.J. K."/>
        </authorList>
    </citation>
    <scope>NUCLEOTIDE SEQUENCE</scope>
</reference>
<sequence>MKTSTEKVLGIHIVSRHEIQKEVEAMERALISLPDYMWDKIFSVWCDSNAQFCYSIILKEETRNFDLDDRDLDRNFAAHVAENFERYAIGHRGERGHNGITVYAYKDGCEGEELHCQDPWWPDDEGMRPKDKKDDGDM</sequence>
<dbReference type="EMBL" id="OY288114">
    <property type="protein sequence ID" value="CAJ0869737.1"/>
    <property type="molecule type" value="Genomic_DNA"/>
</dbReference>
<evidence type="ECO:0000313" key="1">
    <source>
        <dbReference type="EMBL" id="CAJ0869737.1"/>
    </source>
</evidence>
<gene>
    <name evidence="1" type="ORF">AMST5_02164</name>
</gene>
<accession>A0AA48M0L3</accession>
<dbReference type="AlphaFoldDB" id="A0AA48M0L3"/>
<protein>
    <submittedName>
        <fullName evidence="1">Uncharacterized protein</fullName>
    </submittedName>
</protein>
<name>A0AA48M0L3_9ZZZZ</name>